<organism evidence="2">
    <name type="scientific">Anguilla anguilla</name>
    <name type="common">European freshwater eel</name>
    <name type="synonym">Muraena anguilla</name>
    <dbReference type="NCBI Taxonomy" id="7936"/>
    <lineage>
        <taxon>Eukaryota</taxon>
        <taxon>Metazoa</taxon>
        <taxon>Chordata</taxon>
        <taxon>Craniata</taxon>
        <taxon>Vertebrata</taxon>
        <taxon>Euteleostomi</taxon>
        <taxon>Actinopterygii</taxon>
        <taxon>Neopterygii</taxon>
        <taxon>Teleostei</taxon>
        <taxon>Anguilliformes</taxon>
        <taxon>Anguillidae</taxon>
        <taxon>Anguilla</taxon>
    </lineage>
</organism>
<name>A0A0E9PVH7_ANGAN</name>
<keyword evidence="1" id="KW-1133">Transmembrane helix</keyword>
<sequence>MTEINYKKSSLQFGIVCRIVKKFFFTVFGVVGRITNFLFQFGVVGRMANMFRELVC</sequence>
<dbReference type="AlphaFoldDB" id="A0A0E9PVH7"/>
<keyword evidence="1" id="KW-0472">Membrane</keyword>
<reference evidence="2" key="2">
    <citation type="journal article" date="2015" name="Fish Shellfish Immunol.">
        <title>Early steps in the European eel (Anguilla anguilla)-Vibrio vulnificus interaction in the gills: Role of the RtxA13 toxin.</title>
        <authorList>
            <person name="Callol A."/>
            <person name="Pajuelo D."/>
            <person name="Ebbesson L."/>
            <person name="Teles M."/>
            <person name="MacKenzie S."/>
            <person name="Amaro C."/>
        </authorList>
    </citation>
    <scope>NUCLEOTIDE SEQUENCE</scope>
</reference>
<keyword evidence="1" id="KW-0812">Transmembrane</keyword>
<reference evidence="2" key="1">
    <citation type="submission" date="2014-11" db="EMBL/GenBank/DDBJ databases">
        <authorList>
            <person name="Amaro Gonzalez C."/>
        </authorList>
    </citation>
    <scope>NUCLEOTIDE SEQUENCE</scope>
</reference>
<evidence type="ECO:0000313" key="2">
    <source>
        <dbReference type="EMBL" id="JAH07853.1"/>
    </source>
</evidence>
<accession>A0A0E9PVH7</accession>
<evidence type="ECO:0000256" key="1">
    <source>
        <dbReference type="SAM" id="Phobius"/>
    </source>
</evidence>
<feature type="transmembrane region" description="Helical" evidence="1">
    <location>
        <begin position="23"/>
        <end position="44"/>
    </location>
</feature>
<dbReference type="EMBL" id="GBXM01100724">
    <property type="protein sequence ID" value="JAH07853.1"/>
    <property type="molecule type" value="Transcribed_RNA"/>
</dbReference>
<proteinExistence type="predicted"/>
<protein>
    <submittedName>
        <fullName evidence="2">Uncharacterized protein</fullName>
    </submittedName>
</protein>